<comment type="subcellular location">
    <subcellularLocation>
        <location evidence="1">Membrane</location>
        <topology evidence="1">Multi-pass membrane protein</topology>
    </subcellularLocation>
</comment>
<feature type="domain" description="GtrA/DPMS transmembrane" evidence="7">
    <location>
        <begin position="229"/>
        <end position="346"/>
    </location>
</feature>
<dbReference type="CDD" id="cd04179">
    <property type="entry name" value="DPM_DPG-synthase_like"/>
    <property type="match status" value="1"/>
</dbReference>
<evidence type="ECO:0000256" key="2">
    <source>
        <dbReference type="ARBA" id="ARBA00022692"/>
    </source>
</evidence>
<keyword evidence="4 5" id="KW-0472">Membrane</keyword>
<name>A0A1H0CW13_9FIRM</name>
<dbReference type="PANTHER" id="PTHR10859:SF114">
    <property type="entry name" value="DOLICHOL-PHOSPHATE MANNOSYLTRANSFERASE"/>
    <property type="match status" value="1"/>
</dbReference>
<evidence type="ECO:0000256" key="3">
    <source>
        <dbReference type="ARBA" id="ARBA00022989"/>
    </source>
</evidence>
<evidence type="ECO:0000313" key="9">
    <source>
        <dbReference type="Proteomes" id="UP000199182"/>
    </source>
</evidence>
<dbReference type="EMBL" id="FNID01000025">
    <property type="protein sequence ID" value="SDN62097.1"/>
    <property type="molecule type" value="Genomic_DNA"/>
</dbReference>
<proteinExistence type="predicted"/>
<dbReference type="GO" id="GO:0016740">
    <property type="term" value="F:transferase activity"/>
    <property type="evidence" value="ECO:0007669"/>
    <property type="project" value="UniProtKB-KW"/>
</dbReference>
<evidence type="ECO:0000256" key="1">
    <source>
        <dbReference type="ARBA" id="ARBA00004141"/>
    </source>
</evidence>
<dbReference type="SUPFAM" id="SSF53448">
    <property type="entry name" value="Nucleotide-diphospho-sugar transferases"/>
    <property type="match status" value="1"/>
</dbReference>
<keyword evidence="2 5" id="KW-0812">Transmembrane</keyword>
<gene>
    <name evidence="8" type="ORF">SAMN05192585_12524</name>
</gene>
<dbReference type="Gene3D" id="3.90.550.10">
    <property type="entry name" value="Spore Coat Polysaccharide Biosynthesis Protein SpsA, Chain A"/>
    <property type="match status" value="1"/>
</dbReference>
<organism evidence="8 9">
    <name type="scientific">Acetanaerobacterium elongatum</name>
    <dbReference type="NCBI Taxonomy" id="258515"/>
    <lineage>
        <taxon>Bacteria</taxon>
        <taxon>Bacillati</taxon>
        <taxon>Bacillota</taxon>
        <taxon>Clostridia</taxon>
        <taxon>Eubacteriales</taxon>
        <taxon>Oscillospiraceae</taxon>
        <taxon>Acetanaerobacterium</taxon>
    </lineage>
</organism>
<evidence type="ECO:0000259" key="7">
    <source>
        <dbReference type="Pfam" id="PF04138"/>
    </source>
</evidence>
<dbReference type="PANTHER" id="PTHR10859">
    <property type="entry name" value="GLYCOSYL TRANSFERASE"/>
    <property type="match status" value="1"/>
</dbReference>
<feature type="transmembrane region" description="Helical" evidence="5">
    <location>
        <begin position="320"/>
        <end position="340"/>
    </location>
</feature>
<evidence type="ECO:0000256" key="4">
    <source>
        <dbReference type="ARBA" id="ARBA00023136"/>
    </source>
</evidence>
<dbReference type="STRING" id="258515.SAMN05192585_12524"/>
<sequence length="362" mass="40762">MNQLKVAAVIPAYNPDERLLETVKGLIGAGFEHIIIVNDGSAGHTKAIFEQAVLQYGCRLAYHAVNLGYGRALKTGFNEFLTLFPDYLGTVTVDADGQHDPGDAYRCALALEENPDSLILGSRDFKAVQVPWTNRAGNIITRYVFRFLCGINVTDTQTGLRAIPTELLKHLVCASGERYEYCSSILMETKRLDVEIRQIPIHTIYLGQNRSTHFNILRDSARIYALIFRFLLSSLSSFLVDMILFTIILSVTSGFSLFYNTLFATYAARIGSCTFNYKVNRNLVFKKGEANSLFKYVVICVIQATFSYLGVYGFSNITHLSPIGIKVIIDALLFLVSFQVQREWVFRTKRRPQNLAEEKTKV</sequence>
<evidence type="ECO:0000259" key="6">
    <source>
        <dbReference type="Pfam" id="PF00535"/>
    </source>
</evidence>
<dbReference type="OrthoDB" id="9810303at2"/>
<dbReference type="Proteomes" id="UP000199182">
    <property type="component" value="Unassembled WGS sequence"/>
</dbReference>
<dbReference type="InterPro" id="IPR007267">
    <property type="entry name" value="GtrA_DPMS_TM"/>
</dbReference>
<keyword evidence="9" id="KW-1185">Reference proteome</keyword>
<protein>
    <submittedName>
        <fullName evidence="8">Glycosyltransferase involved in cell wall bisynthesis</fullName>
    </submittedName>
</protein>
<dbReference type="InterPro" id="IPR029044">
    <property type="entry name" value="Nucleotide-diphossugar_trans"/>
</dbReference>
<dbReference type="GO" id="GO:0000271">
    <property type="term" value="P:polysaccharide biosynthetic process"/>
    <property type="evidence" value="ECO:0007669"/>
    <property type="project" value="InterPro"/>
</dbReference>
<dbReference type="RefSeq" id="WP_092641343.1">
    <property type="nucleotide sequence ID" value="NZ_FNID01000025.1"/>
</dbReference>
<feature type="domain" description="Glycosyltransferase 2-like" evidence="6">
    <location>
        <begin position="9"/>
        <end position="170"/>
    </location>
</feature>
<evidence type="ECO:0000313" key="8">
    <source>
        <dbReference type="EMBL" id="SDN62097.1"/>
    </source>
</evidence>
<accession>A0A1H0CW13</accession>
<reference evidence="8 9" key="1">
    <citation type="submission" date="2016-10" db="EMBL/GenBank/DDBJ databases">
        <authorList>
            <person name="de Groot N.N."/>
        </authorList>
    </citation>
    <scope>NUCLEOTIDE SEQUENCE [LARGE SCALE GENOMIC DNA]</scope>
    <source>
        <strain evidence="8 9">CGMCC 1.5012</strain>
    </source>
</reference>
<feature type="transmembrane region" description="Helical" evidence="5">
    <location>
        <begin position="226"/>
        <end position="251"/>
    </location>
</feature>
<evidence type="ECO:0000256" key="5">
    <source>
        <dbReference type="SAM" id="Phobius"/>
    </source>
</evidence>
<keyword evidence="8" id="KW-0808">Transferase</keyword>
<dbReference type="Pfam" id="PF00535">
    <property type="entry name" value="Glycos_transf_2"/>
    <property type="match status" value="1"/>
</dbReference>
<feature type="transmembrane region" description="Helical" evidence="5">
    <location>
        <begin position="296"/>
        <end position="314"/>
    </location>
</feature>
<keyword evidence="3 5" id="KW-1133">Transmembrane helix</keyword>
<dbReference type="InterPro" id="IPR001173">
    <property type="entry name" value="Glyco_trans_2-like"/>
</dbReference>
<dbReference type="Pfam" id="PF04138">
    <property type="entry name" value="GtrA_DPMS_TM"/>
    <property type="match status" value="1"/>
</dbReference>
<dbReference type="AlphaFoldDB" id="A0A1H0CW13"/>
<dbReference type="GO" id="GO:0016020">
    <property type="term" value="C:membrane"/>
    <property type="evidence" value="ECO:0007669"/>
    <property type="project" value="UniProtKB-SubCell"/>
</dbReference>
<dbReference type="GO" id="GO:0006487">
    <property type="term" value="P:protein N-linked glycosylation"/>
    <property type="evidence" value="ECO:0007669"/>
    <property type="project" value="TreeGrafter"/>
</dbReference>